<reference evidence="1 2" key="1">
    <citation type="submission" date="2021-03" db="EMBL/GenBank/DDBJ databases">
        <title>Genomic Encyclopedia of Type Strains, Phase IV (KMG-IV): sequencing the most valuable type-strain genomes for metagenomic binning, comparative biology and taxonomic classification.</title>
        <authorList>
            <person name="Goeker M."/>
        </authorList>
    </citation>
    <scope>NUCLEOTIDE SEQUENCE [LARGE SCALE GENOMIC DNA]</scope>
    <source>
        <strain evidence="1 2">DSM 1289</strain>
    </source>
</reference>
<dbReference type="EMBL" id="JAGGJX010000001">
    <property type="protein sequence ID" value="MBP1853707.1"/>
    <property type="molecule type" value="Genomic_DNA"/>
</dbReference>
<dbReference type="Proteomes" id="UP000767291">
    <property type="component" value="Unassembled WGS sequence"/>
</dbReference>
<keyword evidence="2" id="KW-1185">Reference proteome</keyword>
<dbReference type="RefSeq" id="WP_209455367.1">
    <property type="nucleotide sequence ID" value="NZ_BAAACS010000017.1"/>
</dbReference>
<protein>
    <submittedName>
        <fullName evidence="1">Uncharacterized protein</fullName>
    </submittedName>
</protein>
<evidence type="ECO:0000313" key="2">
    <source>
        <dbReference type="Proteomes" id="UP000767291"/>
    </source>
</evidence>
<proteinExistence type="predicted"/>
<evidence type="ECO:0000313" key="1">
    <source>
        <dbReference type="EMBL" id="MBP1853707.1"/>
    </source>
</evidence>
<name>A0ABS4E6Y5_9FIRM</name>
<organism evidence="1 2">
    <name type="scientific">Metaclostridioides mangenotii</name>
    <dbReference type="NCBI Taxonomy" id="1540"/>
    <lineage>
        <taxon>Bacteria</taxon>
        <taxon>Bacillati</taxon>
        <taxon>Bacillota</taxon>
        <taxon>Clostridia</taxon>
        <taxon>Peptostreptococcales</taxon>
        <taxon>Peptostreptococcaceae</taxon>
        <taxon>Metaclostridioides</taxon>
    </lineage>
</organism>
<gene>
    <name evidence="1" type="ORF">J2Z43_000097</name>
</gene>
<sequence>MIKTNQVNIFKDKTSKEIAAIIIQGCFKNFTEDTFSYYYFCNNVAEAVTLYYKGNQLTKEQADEINVHISNMIQELIIKNHKDY</sequence>
<comment type="caution">
    <text evidence="1">The sequence shown here is derived from an EMBL/GenBank/DDBJ whole genome shotgun (WGS) entry which is preliminary data.</text>
</comment>
<accession>A0ABS4E6Y5</accession>